<keyword evidence="4" id="KW-1185">Reference proteome</keyword>
<dbReference type="Gene3D" id="1.10.443.10">
    <property type="entry name" value="Intergrase catalytic core"/>
    <property type="match status" value="1"/>
</dbReference>
<dbReference type="SUPFAM" id="SSF56349">
    <property type="entry name" value="DNA breaking-rejoining enzymes"/>
    <property type="match status" value="1"/>
</dbReference>
<reference evidence="3 4" key="1">
    <citation type="submission" date="2021-12" db="EMBL/GenBank/DDBJ databases">
        <title>Genome sequencing of bacteria with rrn-lacking chromosome and rrn-plasmid.</title>
        <authorList>
            <person name="Anda M."/>
            <person name="Iwasaki W."/>
        </authorList>
    </citation>
    <scope>NUCLEOTIDE SEQUENCE [LARGE SCALE GENOMIC DNA]</scope>
    <source>
        <strain evidence="3 4">DSM 100852</strain>
    </source>
</reference>
<protein>
    <recommendedName>
        <fullName evidence="2">Tyr recombinase domain-containing protein</fullName>
    </recommendedName>
</protein>
<keyword evidence="1" id="KW-0233">DNA recombination</keyword>
<dbReference type="PANTHER" id="PTHR30349:SF64">
    <property type="entry name" value="PROPHAGE INTEGRASE INTD-RELATED"/>
    <property type="match status" value="1"/>
</dbReference>
<dbReference type="InterPro" id="IPR002104">
    <property type="entry name" value="Integrase_catalytic"/>
</dbReference>
<dbReference type="InterPro" id="IPR050090">
    <property type="entry name" value="Tyrosine_recombinase_XerCD"/>
</dbReference>
<evidence type="ECO:0000256" key="1">
    <source>
        <dbReference type="ARBA" id="ARBA00023172"/>
    </source>
</evidence>
<dbReference type="Pfam" id="PF00589">
    <property type="entry name" value="Phage_integrase"/>
    <property type="match status" value="1"/>
</dbReference>
<dbReference type="CDD" id="cd01185">
    <property type="entry name" value="INTN1_C_like"/>
    <property type="match status" value="1"/>
</dbReference>
<dbReference type="AlphaFoldDB" id="A0AAU9D6R0"/>
<accession>A0AAU9D6R0</accession>
<dbReference type="GO" id="GO:0015074">
    <property type="term" value="P:DNA integration"/>
    <property type="evidence" value="ECO:0007669"/>
    <property type="project" value="InterPro"/>
</dbReference>
<evidence type="ECO:0000313" key="3">
    <source>
        <dbReference type="EMBL" id="BDD08531.1"/>
    </source>
</evidence>
<feature type="domain" description="Tyr recombinase" evidence="2">
    <location>
        <begin position="140"/>
        <end position="272"/>
    </location>
</feature>
<proteinExistence type="predicted"/>
<name>A0AAU9D6R0_9BACT</name>
<dbReference type="GO" id="GO:0006310">
    <property type="term" value="P:DNA recombination"/>
    <property type="evidence" value="ECO:0007669"/>
    <property type="project" value="UniProtKB-KW"/>
</dbReference>
<dbReference type="EMBL" id="AP025314">
    <property type="protein sequence ID" value="BDD08531.1"/>
    <property type="molecule type" value="Genomic_DNA"/>
</dbReference>
<dbReference type="PANTHER" id="PTHR30349">
    <property type="entry name" value="PHAGE INTEGRASE-RELATED"/>
    <property type="match status" value="1"/>
</dbReference>
<dbReference type="RefSeq" id="WP_338393786.1">
    <property type="nucleotide sequence ID" value="NZ_AP025314.1"/>
</dbReference>
<sequence length="284" mass="31985">MGVSNSAYFAVNVVEDFLTASKGRVSEATYRNYFHFSKKIKEALTAMNQLAVEAENYQPKHLSQLEGWVTKNNSAAYAQKVVTTMKQAFTFVSNSGKVNNLIGNYRSYSKSESKKVTFLSEIEVEKIRAFEGKTEQINFARDFFLVQCYTGLAYIDLYQISRESLVCRDKTSILNIKRHKTKSSCIIPVSQLALDLLNQYDFKFSRFHCASINIYLKEITKKVGIAKNISTHVGRKTFATMLANRGVPANTVAKILGHASYSTTMKHYAEIQVDKVVGDVMGIL</sequence>
<gene>
    <name evidence="3" type="ORF">FUAX_09630</name>
</gene>
<dbReference type="InterPro" id="IPR013762">
    <property type="entry name" value="Integrase-like_cat_sf"/>
</dbReference>
<dbReference type="Proteomes" id="UP001348817">
    <property type="component" value="Chromosome"/>
</dbReference>
<evidence type="ECO:0000259" key="2">
    <source>
        <dbReference type="Pfam" id="PF00589"/>
    </source>
</evidence>
<dbReference type="GO" id="GO:0003677">
    <property type="term" value="F:DNA binding"/>
    <property type="evidence" value="ECO:0007669"/>
    <property type="project" value="InterPro"/>
</dbReference>
<dbReference type="KEGG" id="fax:FUAX_09630"/>
<evidence type="ECO:0000313" key="4">
    <source>
        <dbReference type="Proteomes" id="UP001348817"/>
    </source>
</evidence>
<dbReference type="InterPro" id="IPR011010">
    <property type="entry name" value="DNA_brk_join_enz"/>
</dbReference>
<organism evidence="3 4">
    <name type="scientific">Fulvitalea axinellae</name>
    <dbReference type="NCBI Taxonomy" id="1182444"/>
    <lineage>
        <taxon>Bacteria</taxon>
        <taxon>Pseudomonadati</taxon>
        <taxon>Bacteroidota</taxon>
        <taxon>Cytophagia</taxon>
        <taxon>Cytophagales</taxon>
        <taxon>Persicobacteraceae</taxon>
        <taxon>Fulvitalea</taxon>
    </lineage>
</organism>